<feature type="non-terminal residue" evidence="1">
    <location>
        <position position="26"/>
    </location>
</feature>
<proteinExistence type="predicted"/>
<name>A0A392V6N9_9FABA</name>
<evidence type="ECO:0000313" key="1">
    <source>
        <dbReference type="EMBL" id="MCI83867.1"/>
    </source>
</evidence>
<evidence type="ECO:0000313" key="2">
    <source>
        <dbReference type="Proteomes" id="UP000265520"/>
    </source>
</evidence>
<organism evidence="1 2">
    <name type="scientific">Trifolium medium</name>
    <dbReference type="NCBI Taxonomy" id="97028"/>
    <lineage>
        <taxon>Eukaryota</taxon>
        <taxon>Viridiplantae</taxon>
        <taxon>Streptophyta</taxon>
        <taxon>Embryophyta</taxon>
        <taxon>Tracheophyta</taxon>
        <taxon>Spermatophyta</taxon>
        <taxon>Magnoliopsida</taxon>
        <taxon>eudicotyledons</taxon>
        <taxon>Gunneridae</taxon>
        <taxon>Pentapetalae</taxon>
        <taxon>rosids</taxon>
        <taxon>fabids</taxon>
        <taxon>Fabales</taxon>
        <taxon>Fabaceae</taxon>
        <taxon>Papilionoideae</taxon>
        <taxon>50 kb inversion clade</taxon>
        <taxon>NPAAA clade</taxon>
        <taxon>Hologalegina</taxon>
        <taxon>IRL clade</taxon>
        <taxon>Trifolieae</taxon>
        <taxon>Trifolium</taxon>
    </lineage>
</organism>
<dbReference type="Proteomes" id="UP000265520">
    <property type="component" value="Unassembled WGS sequence"/>
</dbReference>
<keyword evidence="2" id="KW-1185">Reference proteome</keyword>
<protein>
    <submittedName>
        <fullName evidence="1">Uncharacterized protein</fullName>
    </submittedName>
</protein>
<accession>A0A392V6N9</accession>
<comment type="caution">
    <text evidence="1">The sequence shown here is derived from an EMBL/GenBank/DDBJ whole genome shotgun (WGS) entry which is preliminary data.</text>
</comment>
<dbReference type="EMBL" id="LXQA011077207">
    <property type="protein sequence ID" value="MCI83867.1"/>
    <property type="molecule type" value="Genomic_DNA"/>
</dbReference>
<reference evidence="1 2" key="1">
    <citation type="journal article" date="2018" name="Front. Plant Sci.">
        <title>Red Clover (Trifolium pratense) and Zigzag Clover (T. medium) - A Picture of Genomic Similarities and Differences.</title>
        <authorList>
            <person name="Dluhosova J."/>
            <person name="Istvanek J."/>
            <person name="Nedelnik J."/>
            <person name="Repkova J."/>
        </authorList>
    </citation>
    <scope>NUCLEOTIDE SEQUENCE [LARGE SCALE GENOMIC DNA]</scope>
    <source>
        <strain evidence="2">cv. 10/8</strain>
        <tissue evidence="1">Leaf</tissue>
    </source>
</reference>
<dbReference type="AlphaFoldDB" id="A0A392V6N9"/>
<sequence>MPAFLKSALDTSAKIRSLGAFNRVYP</sequence>